<dbReference type="Proteomes" id="UP000025748">
    <property type="component" value="Unassembled WGS sequence"/>
</dbReference>
<evidence type="ECO:0000313" key="3">
    <source>
        <dbReference type="Proteomes" id="UP000025748"/>
    </source>
</evidence>
<organism evidence="2 3">
    <name type="scientific">Bordetella hinzii OH87 BAL007II</name>
    <dbReference type="NCBI Taxonomy" id="1331262"/>
    <lineage>
        <taxon>Bacteria</taxon>
        <taxon>Pseudomonadati</taxon>
        <taxon>Pseudomonadota</taxon>
        <taxon>Betaproteobacteria</taxon>
        <taxon>Burkholderiales</taxon>
        <taxon>Alcaligenaceae</taxon>
        <taxon>Bordetella</taxon>
    </lineage>
</organism>
<name>A0ABR4R3K4_9BORD</name>
<feature type="region of interest" description="Disordered" evidence="1">
    <location>
        <begin position="119"/>
        <end position="142"/>
    </location>
</feature>
<evidence type="ECO:0000313" key="2">
    <source>
        <dbReference type="EMBL" id="KCB24652.1"/>
    </source>
</evidence>
<accession>A0ABR4R3K4</accession>
<protein>
    <submittedName>
        <fullName evidence="2">Uncharacterized protein</fullName>
    </submittedName>
</protein>
<keyword evidence="3" id="KW-1185">Reference proteome</keyword>
<reference evidence="2 3" key="1">
    <citation type="submission" date="2014-03" db="EMBL/GenBank/DDBJ databases">
        <title>Genome sequence of Bordetella hinzii.</title>
        <authorList>
            <person name="Register K."/>
            <person name="Harvill E."/>
            <person name="Goodfield L.L."/>
            <person name="Ivanov Y.V."/>
            <person name="Meyer J.A."/>
            <person name="Muse S.J."/>
            <person name="Jacobs N."/>
            <person name="Bendor L."/>
            <person name="Smallridge W.E."/>
            <person name="Brinkac L.M."/>
            <person name="Sanka R."/>
            <person name="Kim M."/>
            <person name="Losada L."/>
        </authorList>
    </citation>
    <scope>NUCLEOTIDE SEQUENCE [LARGE SCALE GENOMIC DNA]</scope>
    <source>
        <strain evidence="2 3">OH87 BAL007II</strain>
    </source>
</reference>
<gene>
    <name evidence="2" type="ORF">L544_1907</name>
</gene>
<feature type="compositionally biased region" description="Basic and acidic residues" evidence="1">
    <location>
        <begin position="127"/>
        <end position="141"/>
    </location>
</feature>
<proteinExistence type="predicted"/>
<comment type="caution">
    <text evidence="2">The sequence shown here is derived from an EMBL/GenBank/DDBJ whole genome shotgun (WGS) entry which is preliminary data.</text>
</comment>
<evidence type="ECO:0000256" key="1">
    <source>
        <dbReference type="SAM" id="MobiDB-lite"/>
    </source>
</evidence>
<sequence length="263" mass="27414">MVPLGQAQDGFAQVGVEIAAHVHAVQFAVGARELPMAGGRLELVDQAVVLFQVFGAPRAAMGVEVLARGDQQLGDHGDLVGDLVAVAQPRGDAQRQVHVFGDEVAASVVDEQRDLDFGVGPQKGLHGRREMHGAEGGRGADADASAGALHGAAHQVLEVLDGVGKEIGILQQHRAAFGEADALGVAVEKLSFELGFQPGDFFGDGRAAGAQAFGGLGKAQAFGHFDEDLHALDRVHCAATCVSFLEKLICLEPAIPHRDAFLE</sequence>
<dbReference type="EMBL" id="JHEM01000012">
    <property type="protein sequence ID" value="KCB24652.1"/>
    <property type="molecule type" value="Genomic_DNA"/>
</dbReference>